<evidence type="ECO:0000313" key="7">
    <source>
        <dbReference type="EMBL" id="EAZ89428.1"/>
    </source>
</evidence>
<dbReference type="InterPro" id="IPR036388">
    <property type="entry name" value="WH-like_DNA-bd_sf"/>
</dbReference>
<dbReference type="SUPFAM" id="SSF88946">
    <property type="entry name" value="Sigma2 domain of RNA polymerase sigma factors"/>
    <property type="match status" value="1"/>
</dbReference>
<accession>A3IVN8</accession>
<keyword evidence="4" id="KW-0238">DNA-binding</keyword>
<dbReference type="GO" id="GO:0006352">
    <property type="term" value="P:DNA-templated transcription initiation"/>
    <property type="evidence" value="ECO:0007669"/>
    <property type="project" value="InterPro"/>
</dbReference>
<keyword evidence="5" id="KW-0804">Transcription</keyword>
<dbReference type="InterPro" id="IPR007627">
    <property type="entry name" value="RNA_pol_sigma70_r2"/>
</dbReference>
<dbReference type="Gene3D" id="1.10.10.10">
    <property type="entry name" value="Winged helix-like DNA-binding domain superfamily/Winged helix DNA-binding domain"/>
    <property type="match status" value="2"/>
</dbReference>
<evidence type="ECO:0000256" key="4">
    <source>
        <dbReference type="ARBA" id="ARBA00023125"/>
    </source>
</evidence>
<dbReference type="PIRSF" id="PIRSF000770">
    <property type="entry name" value="RNA_pol_sigma-SigE/K"/>
    <property type="match status" value="1"/>
</dbReference>
<evidence type="ECO:0000313" key="8">
    <source>
        <dbReference type="Proteomes" id="UP000003781"/>
    </source>
</evidence>
<sequence length="297" mass="34145">MPTKKKVDTVRHYLQSIGKTPLLSGAEEIKLAEEIQAMLPLLEKEELNKEEKKIVVIGQRARDKMIQANLRLVVSIAKKYLNSGLSLLDLIQEGSLGLIRGVEKFDPSRGYKFSTYAYWWIRQGITRAIAEQSRTIRLPIHINENLNKYRKSIRELTLKLGRKPTQQEIAENMDITVDKLRFLQQAAFKTKSRSLNIVIDENNTELGQLLPDEEGVSPSDFVKQQEKISQINRMLENLSPRQKEVIILRFGLRDGKQLSYKAIGEQCGISHERARQIYSRALRILRKQSSHVERLAG</sequence>
<gene>
    <name evidence="7" type="ORF">CY0110_27009</name>
</gene>
<evidence type="ECO:0000259" key="6">
    <source>
        <dbReference type="PROSITE" id="PS00715"/>
    </source>
</evidence>
<evidence type="ECO:0000256" key="3">
    <source>
        <dbReference type="ARBA" id="ARBA00023082"/>
    </source>
</evidence>
<dbReference type="GO" id="GO:0016987">
    <property type="term" value="F:sigma factor activity"/>
    <property type="evidence" value="ECO:0007669"/>
    <property type="project" value="UniProtKB-KW"/>
</dbReference>
<dbReference type="AlphaFoldDB" id="A3IVN8"/>
<comment type="similarity">
    <text evidence="1">Belongs to the sigma-70 factor family.</text>
</comment>
<dbReference type="Pfam" id="PF04545">
    <property type="entry name" value="Sigma70_r4"/>
    <property type="match status" value="1"/>
</dbReference>
<keyword evidence="2" id="KW-0805">Transcription regulation</keyword>
<reference evidence="7 8" key="1">
    <citation type="submission" date="2007-03" db="EMBL/GenBank/DDBJ databases">
        <authorList>
            <person name="Stal L."/>
            <person name="Ferriera S."/>
            <person name="Johnson J."/>
            <person name="Kravitz S."/>
            <person name="Beeson K."/>
            <person name="Sutton G."/>
            <person name="Rogers Y.-H."/>
            <person name="Friedman R."/>
            <person name="Frazier M."/>
            <person name="Venter J.C."/>
        </authorList>
    </citation>
    <scope>NUCLEOTIDE SEQUENCE [LARGE SCALE GENOMIC DNA]</scope>
    <source>
        <strain evidence="7 8">CCY0110</strain>
    </source>
</reference>
<evidence type="ECO:0000256" key="5">
    <source>
        <dbReference type="ARBA" id="ARBA00023163"/>
    </source>
</evidence>
<dbReference type="SUPFAM" id="SSF88659">
    <property type="entry name" value="Sigma3 and sigma4 domains of RNA polymerase sigma factors"/>
    <property type="match status" value="2"/>
</dbReference>
<dbReference type="FunFam" id="1.10.601.10:FF:000001">
    <property type="entry name" value="RNA polymerase sigma factor SigA"/>
    <property type="match status" value="1"/>
</dbReference>
<dbReference type="Pfam" id="PF04542">
    <property type="entry name" value="Sigma70_r2"/>
    <property type="match status" value="1"/>
</dbReference>
<dbReference type="NCBIfam" id="TIGR02937">
    <property type="entry name" value="sigma70-ECF"/>
    <property type="match status" value="1"/>
</dbReference>
<dbReference type="InterPro" id="IPR050239">
    <property type="entry name" value="Sigma-70_RNA_pol_init_factors"/>
</dbReference>
<dbReference type="Pfam" id="PF00140">
    <property type="entry name" value="Sigma70_r1_2"/>
    <property type="match status" value="1"/>
</dbReference>
<dbReference type="PRINTS" id="PR00046">
    <property type="entry name" value="SIGMA70FCT"/>
</dbReference>
<proteinExistence type="inferred from homology"/>
<feature type="domain" description="RNA polymerase sigma-70" evidence="6">
    <location>
        <begin position="89"/>
        <end position="102"/>
    </location>
</feature>
<dbReference type="Pfam" id="PF04539">
    <property type="entry name" value="Sigma70_r3"/>
    <property type="match status" value="1"/>
</dbReference>
<dbReference type="InterPro" id="IPR009042">
    <property type="entry name" value="RNA_pol_sigma70_r1_2"/>
</dbReference>
<name>A3IVN8_9CHRO</name>
<dbReference type="EMBL" id="AAXW01000044">
    <property type="protein sequence ID" value="EAZ89428.1"/>
    <property type="molecule type" value="Genomic_DNA"/>
</dbReference>
<dbReference type="InterPro" id="IPR013325">
    <property type="entry name" value="RNA_pol_sigma_r2"/>
</dbReference>
<dbReference type="GO" id="GO:0003677">
    <property type="term" value="F:DNA binding"/>
    <property type="evidence" value="ECO:0007669"/>
    <property type="project" value="UniProtKB-KW"/>
</dbReference>
<dbReference type="Gene3D" id="1.10.601.10">
    <property type="entry name" value="RNA Polymerase Primary Sigma Factor"/>
    <property type="match status" value="1"/>
</dbReference>
<dbReference type="RefSeq" id="WP_008277447.1">
    <property type="nucleotide sequence ID" value="NZ_AAXW01000044.1"/>
</dbReference>
<dbReference type="InterPro" id="IPR007630">
    <property type="entry name" value="RNA_pol_sigma70_r4"/>
</dbReference>
<keyword evidence="8" id="KW-1185">Reference proteome</keyword>
<dbReference type="CDD" id="cd06171">
    <property type="entry name" value="Sigma70_r4"/>
    <property type="match status" value="1"/>
</dbReference>
<dbReference type="Proteomes" id="UP000003781">
    <property type="component" value="Unassembled WGS sequence"/>
</dbReference>
<organism evidence="7 8">
    <name type="scientific">Crocosphaera chwakensis CCY0110</name>
    <dbReference type="NCBI Taxonomy" id="391612"/>
    <lineage>
        <taxon>Bacteria</taxon>
        <taxon>Bacillati</taxon>
        <taxon>Cyanobacteriota</taxon>
        <taxon>Cyanophyceae</taxon>
        <taxon>Oscillatoriophycideae</taxon>
        <taxon>Chroococcales</taxon>
        <taxon>Aphanothecaceae</taxon>
        <taxon>Crocosphaera</taxon>
        <taxon>Crocosphaera chwakensis</taxon>
    </lineage>
</organism>
<dbReference type="InterPro" id="IPR000943">
    <property type="entry name" value="RNA_pol_sigma70"/>
</dbReference>
<dbReference type="InterPro" id="IPR007624">
    <property type="entry name" value="RNA_pol_sigma70_r3"/>
</dbReference>
<protein>
    <submittedName>
        <fullName evidence="7">RNA polymerase sigma factor</fullName>
    </submittedName>
</protein>
<keyword evidence="3" id="KW-0731">Sigma factor</keyword>
<dbReference type="PANTHER" id="PTHR30603:SF60">
    <property type="entry name" value="RNA POLYMERASE SIGMA FACTOR RPOD"/>
    <property type="match status" value="1"/>
</dbReference>
<dbReference type="PROSITE" id="PS00715">
    <property type="entry name" value="SIGMA70_1"/>
    <property type="match status" value="1"/>
</dbReference>
<dbReference type="PANTHER" id="PTHR30603">
    <property type="entry name" value="RNA POLYMERASE SIGMA FACTOR RPO"/>
    <property type="match status" value="1"/>
</dbReference>
<evidence type="ECO:0000256" key="1">
    <source>
        <dbReference type="ARBA" id="ARBA00007788"/>
    </source>
</evidence>
<comment type="caution">
    <text evidence="7">The sequence shown here is derived from an EMBL/GenBank/DDBJ whole genome shotgun (WGS) entry which is preliminary data.</text>
</comment>
<dbReference type="InterPro" id="IPR014284">
    <property type="entry name" value="RNA_pol_sigma-70_dom"/>
</dbReference>
<dbReference type="eggNOG" id="COG0568">
    <property type="taxonomic scope" value="Bacteria"/>
</dbReference>
<dbReference type="OrthoDB" id="1185556at2"/>
<evidence type="ECO:0000256" key="2">
    <source>
        <dbReference type="ARBA" id="ARBA00023015"/>
    </source>
</evidence>
<dbReference type="InterPro" id="IPR013324">
    <property type="entry name" value="RNA_pol_sigma_r3/r4-like"/>
</dbReference>